<evidence type="ECO:0000313" key="3">
    <source>
        <dbReference type="Proteomes" id="UP000886523"/>
    </source>
</evidence>
<feature type="non-terminal residue" evidence="2">
    <location>
        <position position="397"/>
    </location>
</feature>
<protein>
    <submittedName>
        <fullName evidence="2">Uncharacterized protein</fullName>
    </submittedName>
</protein>
<feature type="non-terminal residue" evidence="2">
    <location>
        <position position="1"/>
    </location>
</feature>
<accession>A0A9P6AHF9</accession>
<name>A0A9P6AHF9_9AGAM</name>
<feature type="region of interest" description="Disordered" evidence="1">
    <location>
        <begin position="376"/>
        <end position="397"/>
    </location>
</feature>
<proteinExistence type="predicted"/>
<dbReference type="OrthoDB" id="10678465at2759"/>
<keyword evidence="3" id="KW-1185">Reference proteome</keyword>
<evidence type="ECO:0000256" key="1">
    <source>
        <dbReference type="SAM" id="MobiDB-lite"/>
    </source>
</evidence>
<dbReference type="EMBL" id="MU129155">
    <property type="protein sequence ID" value="KAF9505395.1"/>
    <property type="molecule type" value="Genomic_DNA"/>
</dbReference>
<feature type="region of interest" description="Disordered" evidence="1">
    <location>
        <begin position="1"/>
        <end position="73"/>
    </location>
</feature>
<sequence length="397" mass="43477">LLNITGSPVNPPTPAPLPWPGANASQCAPQVSPNRSKPQRMTPSANPMPFKPSMERQRALPPRPTPVNPTQCGHPGRLIVEFKPKLPVEKQVQGWFLREKINLSLEMEEAPENICVAGISWSHTGNPIVIAADGCSAVDLVTYEDTIVNALIGNTEGEFLTDAHPDVEYHKVKLNGVPTQSFSSSGEPYDAEDVMEEFAEQCVAYRLMGQYAKPIWLGSAGTENRKTMGMVVFSFANAEDARTLLNIRQVFIFGEACTITRYEDWPRYGTARNVGPLATALQPAGMATGVRPVRPPQPTTTHTITQWGSRPSVLTATGITPLLTKIAPCVSAKKVVQHQVPPKPQEVDQSQGKAKKLQKQKVKGPCAHQLIEPCKKAQVRQQCPLTQPPRDRHSRQA</sequence>
<evidence type="ECO:0000313" key="2">
    <source>
        <dbReference type="EMBL" id="KAF9505395.1"/>
    </source>
</evidence>
<comment type="caution">
    <text evidence="2">The sequence shown here is derived from an EMBL/GenBank/DDBJ whole genome shotgun (WGS) entry which is preliminary data.</text>
</comment>
<feature type="region of interest" description="Disordered" evidence="1">
    <location>
        <begin position="340"/>
        <end position="362"/>
    </location>
</feature>
<feature type="compositionally biased region" description="Pro residues" evidence="1">
    <location>
        <begin position="9"/>
        <end position="19"/>
    </location>
</feature>
<feature type="compositionally biased region" description="Polar residues" evidence="1">
    <location>
        <begin position="23"/>
        <end position="45"/>
    </location>
</feature>
<organism evidence="2 3">
    <name type="scientific">Hydnum rufescens UP504</name>
    <dbReference type="NCBI Taxonomy" id="1448309"/>
    <lineage>
        <taxon>Eukaryota</taxon>
        <taxon>Fungi</taxon>
        <taxon>Dikarya</taxon>
        <taxon>Basidiomycota</taxon>
        <taxon>Agaricomycotina</taxon>
        <taxon>Agaricomycetes</taxon>
        <taxon>Cantharellales</taxon>
        <taxon>Hydnaceae</taxon>
        <taxon>Hydnum</taxon>
    </lineage>
</organism>
<dbReference type="Proteomes" id="UP000886523">
    <property type="component" value="Unassembled WGS sequence"/>
</dbReference>
<dbReference type="AlphaFoldDB" id="A0A9P6AHF9"/>
<feature type="compositionally biased region" description="Basic residues" evidence="1">
    <location>
        <begin position="353"/>
        <end position="362"/>
    </location>
</feature>
<gene>
    <name evidence="2" type="ORF">BS47DRAFT_1434257</name>
</gene>
<reference evidence="2" key="1">
    <citation type="journal article" date="2020" name="Nat. Commun.">
        <title>Large-scale genome sequencing of mycorrhizal fungi provides insights into the early evolution of symbiotic traits.</title>
        <authorList>
            <person name="Miyauchi S."/>
            <person name="Kiss E."/>
            <person name="Kuo A."/>
            <person name="Drula E."/>
            <person name="Kohler A."/>
            <person name="Sanchez-Garcia M."/>
            <person name="Morin E."/>
            <person name="Andreopoulos B."/>
            <person name="Barry K.W."/>
            <person name="Bonito G."/>
            <person name="Buee M."/>
            <person name="Carver A."/>
            <person name="Chen C."/>
            <person name="Cichocki N."/>
            <person name="Clum A."/>
            <person name="Culley D."/>
            <person name="Crous P.W."/>
            <person name="Fauchery L."/>
            <person name="Girlanda M."/>
            <person name="Hayes R.D."/>
            <person name="Keri Z."/>
            <person name="LaButti K."/>
            <person name="Lipzen A."/>
            <person name="Lombard V."/>
            <person name="Magnuson J."/>
            <person name="Maillard F."/>
            <person name="Murat C."/>
            <person name="Nolan M."/>
            <person name="Ohm R.A."/>
            <person name="Pangilinan J."/>
            <person name="Pereira M.F."/>
            <person name="Perotto S."/>
            <person name="Peter M."/>
            <person name="Pfister S."/>
            <person name="Riley R."/>
            <person name="Sitrit Y."/>
            <person name="Stielow J.B."/>
            <person name="Szollosi G."/>
            <person name="Zifcakova L."/>
            <person name="Stursova M."/>
            <person name="Spatafora J.W."/>
            <person name="Tedersoo L."/>
            <person name="Vaario L.M."/>
            <person name="Yamada A."/>
            <person name="Yan M."/>
            <person name="Wang P."/>
            <person name="Xu J."/>
            <person name="Bruns T."/>
            <person name="Baldrian P."/>
            <person name="Vilgalys R."/>
            <person name="Dunand C."/>
            <person name="Henrissat B."/>
            <person name="Grigoriev I.V."/>
            <person name="Hibbett D."/>
            <person name="Nagy L.G."/>
            <person name="Martin F.M."/>
        </authorList>
    </citation>
    <scope>NUCLEOTIDE SEQUENCE</scope>
    <source>
        <strain evidence="2">UP504</strain>
    </source>
</reference>